<evidence type="ECO:0000256" key="2">
    <source>
        <dbReference type="ARBA" id="ARBA00022517"/>
    </source>
</evidence>
<dbReference type="Proteomes" id="UP000321337">
    <property type="component" value="Unassembled WGS sequence"/>
</dbReference>
<evidence type="ECO:0000256" key="3">
    <source>
        <dbReference type="ARBA" id="ARBA00022730"/>
    </source>
</evidence>
<sequence length="180" mass="20235">MDDLEQPISKSEIKRQMTALQKLGEELVALPASKLDQLDLPETLRDAVNQAKRITAHGGLRRQMQYIGRLMRITDAQPIADQLNAWRGDSAEVIAEFHRMENWRTRLLADDAVLTEFVDACPQADAQQLRTLIRNARREAAAAQAPKSSRALFKLIRELVSSDATDGQEQTDEQEKGQDA</sequence>
<name>A0A512LAQ4_9PROT</name>
<gene>
    <name evidence="5" type="primary">darP</name>
    <name evidence="6" type="ORF">TPL01_27010</name>
</gene>
<keyword evidence="7" id="KW-1185">Reference proteome</keyword>
<keyword evidence="4 5" id="KW-0694">RNA-binding</keyword>
<dbReference type="Gene3D" id="1.10.60.30">
    <property type="entry name" value="PSPTO4464-like domains"/>
    <property type="match status" value="2"/>
</dbReference>
<comment type="caution">
    <text evidence="6">The sequence shown here is derived from an EMBL/GenBank/DDBJ whole genome shotgun (WGS) entry which is preliminary data.</text>
</comment>
<keyword evidence="3 5" id="KW-0699">rRNA-binding</keyword>
<dbReference type="GO" id="GO:1902626">
    <property type="term" value="P:assembly of large subunit precursor of preribosome"/>
    <property type="evidence" value="ECO:0007669"/>
    <property type="project" value="UniProtKB-UniRule"/>
</dbReference>
<dbReference type="GO" id="GO:0005829">
    <property type="term" value="C:cytosol"/>
    <property type="evidence" value="ECO:0007669"/>
    <property type="project" value="TreeGrafter"/>
</dbReference>
<keyword evidence="1 5" id="KW-0963">Cytoplasm</keyword>
<dbReference type="NCBIfam" id="NF003593">
    <property type="entry name" value="PRK05255.1-1"/>
    <property type="match status" value="1"/>
</dbReference>
<dbReference type="EMBL" id="BKAD01000031">
    <property type="protein sequence ID" value="GEP31563.1"/>
    <property type="molecule type" value="Genomic_DNA"/>
</dbReference>
<dbReference type="HAMAP" id="MF_00765">
    <property type="entry name" value="DarP"/>
    <property type="match status" value="1"/>
</dbReference>
<dbReference type="CDD" id="cd16331">
    <property type="entry name" value="YjgA-like"/>
    <property type="match status" value="1"/>
</dbReference>
<evidence type="ECO:0000256" key="5">
    <source>
        <dbReference type="HAMAP-Rule" id="MF_00765"/>
    </source>
</evidence>
<dbReference type="OrthoDB" id="5293604at2"/>
<dbReference type="AlphaFoldDB" id="A0A512LAQ4"/>
<evidence type="ECO:0000313" key="7">
    <source>
        <dbReference type="Proteomes" id="UP000321337"/>
    </source>
</evidence>
<dbReference type="InterPro" id="IPR023153">
    <property type="entry name" value="DarP_sf"/>
</dbReference>
<comment type="function">
    <text evidence="5">Member of a network of 50S ribosomal subunit biogenesis factors which assembles along the 30S-50S interface, preventing incorrect 23S rRNA structures from forming. Promotes peptidyl transferase center (PTC) maturation.</text>
</comment>
<dbReference type="PIRSF" id="PIRSF016183">
    <property type="entry name" value="UCP016183"/>
    <property type="match status" value="1"/>
</dbReference>
<evidence type="ECO:0000256" key="1">
    <source>
        <dbReference type="ARBA" id="ARBA00022490"/>
    </source>
</evidence>
<comment type="similarity">
    <text evidence="5">Belongs to the DarP family.</text>
</comment>
<dbReference type="RefSeq" id="WP_147074526.1">
    <property type="nucleotide sequence ID" value="NZ_AP021884.1"/>
</dbReference>
<dbReference type="Pfam" id="PF04751">
    <property type="entry name" value="DarP"/>
    <property type="match status" value="1"/>
</dbReference>
<dbReference type="PANTHER" id="PTHR38101">
    <property type="entry name" value="UPF0307 PROTEIN YJGA"/>
    <property type="match status" value="1"/>
</dbReference>
<protein>
    <recommendedName>
        <fullName evidence="5">Dual-action ribosomal maturation protein DarP</fullName>
    </recommendedName>
    <alternativeName>
        <fullName evidence="5">Large ribosomal subunit assembly factor DarP</fullName>
    </alternativeName>
</protein>
<evidence type="ECO:0000256" key="4">
    <source>
        <dbReference type="ARBA" id="ARBA00022884"/>
    </source>
</evidence>
<dbReference type="GO" id="GO:0019843">
    <property type="term" value="F:rRNA binding"/>
    <property type="evidence" value="ECO:0007669"/>
    <property type="project" value="UniProtKB-UniRule"/>
</dbReference>
<accession>A0A512LAQ4</accession>
<organism evidence="6 7">
    <name type="scientific">Sulfuriferula plumbiphila</name>
    <dbReference type="NCBI Taxonomy" id="171865"/>
    <lineage>
        <taxon>Bacteria</taxon>
        <taxon>Pseudomonadati</taxon>
        <taxon>Pseudomonadota</taxon>
        <taxon>Betaproteobacteria</taxon>
        <taxon>Nitrosomonadales</taxon>
        <taxon>Sulfuricellaceae</taxon>
        <taxon>Sulfuriferula</taxon>
    </lineage>
</organism>
<proteinExistence type="inferred from homology"/>
<reference evidence="6 7" key="1">
    <citation type="submission" date="2019-07" db="EMBL/GenBank/DDBJ databases">
        <title>Whole genome shotgun sequence of Thiobacillus plumbophilus NBRC 107929.</title>
        <authorList>
            <person name="Hosoyama A."/>
            <person name="Uohara A."/>
            <person name="Ohji S."/>
            <person name="Ichikawa N."/>
        </authorList>
    </citation>
    <scope>NUCLEOTIDE SEQUENCE [LARGE SCALE GENOMIC DNA]</scope>
    <source>
        <strain evidence="6 7">NBRC 107929</strain>
    </source>
</reference>
<dbReference type="SUPFAM" id="SSF158710">
    <property type="entry name" value="PSPTO4464-like"/>
    <property type="match status" value="1"/>
</dbReference>
<dbReference type="InterPro" id="IPR006839">
    <property type="entry name" value="DarP"/>
</dbReference>
<dbReference type="PANTHER" id="PTHR38101:SF1">
    <property type="entry name" value="UPF0307 PROTEIN YJGA"/>
    <property type="match status" value="1"/>
</dbReference>
<keyword evidence="2 5" id="KW-0690">Ribosome biogenesis</keyword>
<comment type="subcellular location">
    <subcellularLocation>
        <location evidence="5">Cytoplasm</location>
    </subcellularLocation>
    <text evidence="5">Associates with late stage pre-50S ribosomal subunits.</text>
</comment>
<evidence type="ECO:0000313" key="6">
    <source>
        <dbReference type="EMBL" id="GEP31563.1"/>
    </source>
</evidence>
<dbReference type="GO" id="GO:0043022">
    <property type="term" value="F:ribosome binding"/>
    <property type="evidence" value="ECO:0007669"/>
    <property type="project" value="UniProtKB-UniRule"/>
</dbReference>